<dbReference type="GO" id="GO:0005634">
    <property type="term" value="C:nucleus"/>
    <property type="evidence" value="ECO:0007669"/>
    <property type="project" value="UniProtKB-SubCell"/>
</dbReference>
<dbReference type="AlphaFoldDB" id="A0A9P1IKN3"/>
<dbReference type="Pfam" id="PF11427">
    <property type="entry name" value="HTH_Tnp_Tc3_1"/>
    <property type="match status" value="1"/>
</dbReference>
<dbReference type="Proteomes" id="UP001152747">
    <property type="component" value="Unassembled WGS sequence"/>
</dbReference>
<accession>A0A9P1IKN3</accession>
<dbReference type="GO" id="GO:0003677">
    <property type="term" value="F:DNA binding"/>
    <property type="evidence" value="ECO:0007669"/>
    <property type="project" value="InterPro"/>
</dbReference>
<gene>
    <name evidence="3" type="ORF">CAMP_LOCUS7609</name>
</gene>
<evidence type="ECO:0000313" key="4">
    <source>
        <dbReference type="Proteomes" id="UP001152747"/>
    </source>
</evidence>
<comment type="subcellular location">
    <subcellularLocation>
        <location evidence="1">Nucleus</location>
    </subcellularLocation>
</comment>
<dbReference type="SUPFAM" id="SSF46689">
    <property type="entry name" value="Homeodomain-like"/>
    <property type="match status" value="1"/>
</dbReference>
<reference evidence="3" key="1">
    <citation type="submission" date="2022-11" db="EMBL/GenBank/DDBJ databases">
        <authorList>
            <person name="Kikuchi T."/>
        </authorList>
    </citation>
    <scope>NUCLEOTIDE SEQUENCE</scope>
    <source>
        <strain evidence="3">PS1010</strain>
    </source>
</reference>
<name>A0A9P1IKN3_9PELO</name>
<organism evidence="3 4">
    <name type="scientific">Caenorhabditis angaria</name>
    <dbReference type="NCBI Taxonomy" id="860376"/>
    <lineage>
        <taxon>Eukaryota</taxon>
        <taxon>Metazoa</taxon>
        <taxon>Ecdysozoa</taxon>
        <taxon>Nematoda</taxon>
        <taxon>Chromadorea</taxon>
        <taxon>Rhabditida</taxon>
        <taxon>Rhabditina</taxon>
        <taxon>Rhabditomorpha</taxon>
        <taxon>Rhabditoidea</taxon>
        <taxon>Rhabditidae</taxon>
        <taxon>Peloderinae</taxon>
        <taxon>Caenorhabditis</taxon>
    </lineage>
</organism>
<feature type="domain" description="Tc3 transposase DNA binding" evidence="2">
    <location>
        <begin position="3"/>
        <end position="51"/>
    </location>
</feature>
<dbReference type="InterPro" id="IPR009057">
    <property type="entry name" value="Homeodomain-like_sf"/>
</dbReference>
<evidence type="ECO:0000313" key="3">
    <source>
        <dbReference type="EMBL" id="CAI5444972.1"/>
    </source>
</evidence>
<evidence type="ECO:0000256" key="1">
    <source>
        <dbReference type="ARBA" id="ARBA00004123"/>
    </source>
</evidence>
<evidence type="ECO:0000259" key="2">
    <source>
        <dbReference type="Pfam" id="PF11427"/>
    </source>
</evidence>
<dbReference type="Gene3D" id="1.10.10.60">
    <property type="entry name" value="Homeodomain-like"/>
    <property type="match status" value="1"/>
</dbReference>
<proteinExistence type="predicted"/>
<sequence length="73" mass="8374">MPRGKPLSDFEKGQITAKKDQRLSNRQIARDLGRSPRVINNYVNDPLNYGTGKCPGRLSLRFVDLKVVDLFWL</sequence>
<comment type="caution">
    <text evidence="3">The sequence shown here is derived from an EMBL/GenBank/DDBJ whole genome shotgun (WGS) entry which is preliminary data.</text>
</comment>
<protein>
    <recommendedName>
        <fullName evidence="2">Tc3 transposase DNA binding domain-containing protein</fullName>
    </recommendedName>
</protein>
<dbReference type="InterPro" id="IPR025898">
    <property type="entry name" value="Tc3_transposase_DNA-bd_dom"/>
</dbReference>
<dbReference type="OrthoDB" id="5829636at2759"/>
<dbReference type="EMBL" id="CANHGI010000003">
    <property type="protein sequence ID" value="CAI5444972.1"/>
    <property type="molecule type" value="Genomic_DNA"/>
</dbReference>
<keyword evidence="4" id="KW-1185">Reference proteome</keyword>